<dbReference type="VEuPathDB" id="VectorBase:SCAU015995"/>
<dbReference type="GO" id="GO:0016020">
    <property type="term" value="C:membrane"/>
    <property type="evidence" value="ECO:0007669"/>
    <property type="project" value="TreeGrafter"/>
</dbReference>
<proteinExistence type="inferred from homology"/>
<dbReference type="KEGG" id="scac:106082883"/>
<evidence type="ECO:0000313" key="6">
    <source>
        <dbReference type="Proteomes" id="UP000095300"/>
    </source>
</evidence>
<organism evidence="5 6">
    <name type="scientific">Stomoxys calcitrans</name>
    <name type="common">Stable fly</name>
    <name type="synonym">Conops calcitrans</name>
    <dbReference type="NCBI Taxonomy" id="35570"/>
    <lineage>
        <taxon>Eukaryota</taxon>
        <taxon>Metazoa</taxon>
        <taxon>Ecdysozoa</taxon>
        <taxon>Arthropoda</taxon>
        <taxon>Hexapoda</taxon>
        <taxon>Insecta</taxon>
        <taxon>Pterygota</taxon>
        <taxon>Neoptera</taxon>
        <taxon>Endopterygota</taxon>
        <taxon>Diptera</taxon>
        <taxon>Brachycera</taxon>
        <taxon>Muscomorpha</taxon>
        <taxon>Muscoidea</taxon>
        <taxon>Muscidae</taxon>
        <taxon>Stomoxys</taxon>
    </lineage>
</organism>
<dbReference type="Pfam" id="PF01990">
    <property type="entry name" value="ATP-synt_F"/>
    <property type="match status" value="1"/>
</dbReference>
<evidence type="ECO:0000256" key="2">
    <source>
        <dbReference type="ARBA" id="ARBA00022448"/>
    </source>
</evidence>
<dbReference type="STRING" id="35570.A0A1I8QCX5"/>
<dbReference type="Proteomes" id="UP000095300">
    <property type="component" value="Unassembled WGS sequence"/>
</dbReference>
<dbReference type="PANTHER" id="PTHR13861">
    <property type="entry name" value="VACUOLAR ATP SYNTHASE SUBUNIT F"/>
    <property type="match status" value="1"/>
</dbReference>
<gene>
    <name evidence="5" type="primary">106082883</name>
</gene>
<evidence type="ECO:0000256" key="4">
    <source>
        <dbReference type="ARBA" id="ARBA00023065"/>
    </source>
</evidence>
<sequence length="123" mass="13948">MDLDTPAHTHFVMDDGHRLLIAIIADETTTVGFLLAGIGECFGGLGKKHINFMIVNKETNMNDVQKYFISIYEQSNIGVILIAADIWQHILPLYGKMKRRMLPIVLEIPIQNKDSLKITRKLN</sequence>
<name>A0A1I8QCX5_STOCA</name>
<dbReference type="InterPro" id="IPR036906">
    <property type="entry name" value="ATPase_V1_fsu_sf"/>
</dbReference>
<protein>
    <recommendedName>
        <fullName evidence="7">V-type proton ATPase subunit F</fullName>
    </recommendedName>
</protein>
<dbReference type="OrthoDB" id="10261947at2759"/>
<keyword evidence="4" id="KW-0406">Ion transport</keyword>
<evidence type="ECO:0000313" key="5">
    <source>
        <dbReference type="EnsemblMetazoa" id="SCAU015995-PA"/>
    </source>
</evidence>
<dbReference type="Gene3D" id="3.40.50.10580">
    <property type="entry name" value="ATPase, V1 complex, subunit F"/>
    <property type="match status" value="1"/>
</dbReference>
<evidence type="ECO:0000256" key="3">
    <source>
        <dbReference type="ARBA" id="ARBA00022781"/>
    </source>
</evidence>
<dbReference type="SUPFAM" id="SSF159468">
    <property type="entry name" value="AtpF-like"/>
    <property type="match status" value="1"/>
</dbReference>
<keyword evidence="2" id="KW-0813">Transport</keyword>
<dbReference type="GO" id="GO:0046961">
    <property type="term" value="F:proton-transporting ATPase activity, rotational mechanism"/>
    <property type="evidence" value="ECO:0007669"/>
    <property type="project" value="InterPro"/>
</dbReference>
<accession>A0A1I8QCX5</accession>
<dbReference type="EnsemblMetazoa" id="SCAU015995-RA">
    <property type="protein sequence ID" value="SCAU015995-PA"/>
    <property type="gene ID" value="SCAU015995"/>
</dbReference>
<reference evidence="5" key="1">
    <citation type="submission" date="2020-05" db="UniProtKB">
        <authorList>
            <consortium name="EnsemblMetazoa"/>
        </authorList>
    </citation>
    <scope>IDENTIFICATION</scope>
    <source>
        <strain evidence="5">USDA</strain>
    </source>
</reference>
<evidence type="ECO:0008006" key="7">
    <source>
        <dbReference type="Google" id="ProtNLM"/>
    </source>
</evidence>
<dbReference type="InterPro" id="IPR008218">
    <property type="entry name" value="ATPase_V1-cplx_f_g_su"/>
</dbReference>
<dbReference type="PANTHER" id="PTHR13861:SF2">
    <property type="entry name" value="V-TYPE PROTON ATPASE SUBUNIT F"/>
    <property type="match status" value="1"/>
</dbReference>
<dbReference type="AlphaFoldDB" id="A0A1I8QCX5"/>
<comment type="similarity">
    <text evidence="1">Belongs to the V-ATPase F subunit family.</text>
</comment>
<evidence type="ECO:0000256" key="1">
    <source>
        <dbReference type="ARBA" id="ARBA00010148"/>
    </source>
</evidence>
<keyword evidence="3" id="KW-0375">Hydrogen ion transport</keyword>
<keyword evidence="6" id="KW-1185">Reference proteome</keyword>